<dbReference type="InterPro" id="IPR036890">
    <property type="entry name" value="HATPase_C_sf"/>
</dbReference>
<dbReference type="SUPFAM" id="SSF47384">
    <property type="entry name" value="Homodimeric domain of signal transducing histidine kinase"/>
    <property type="match status" value="1"/>
</dbReference>
<dbReference type="PRINTS" id="PR00344">
    <property type="entry name" value="BCTRLSENSOR"/>
</dbReference>
<dbReference type="PROSITE" id="PS50109">
    <property type="entry name" value="HIS_KIN"/>
    <property type="match status" value="1"/>
</dbReference>
<dbReference type="Pfam" id="PF02518">
    <property type="entry name" value="HATPase_c"/>
    <property type="match status" value="1"/>
</dbReference>
<comment type="catalytic activity">
    <reaction evidence="1">
        <text>ATP + protein L-histidine = ADP + protein N-phospho-L-histidine.</text>
        <dbReference type="EC" id="2.7.13.3"/>
    </reaction>
</comment>
<dbReference type="AlphaFoldDB" id="A0A1G4VEB3"/>
<evidence type="ECO:0000256" key="2">
    <source>
        <dbReference type="ARBA" id="ARBA00012438"/>
    </source>
</evidence>
<evidence type="ECO:0000256" key="5">
    <source>
        <dbReference type="ARBA" id="ARBA00022777"/>
    </source>
</evidence>
<keyword evidence="6" id="KW-0472">Membrane</keyword>
<dbReference type="Proteomes" id="UP000182124">
    <property type="component" value="Unassembled WGS sequence"/>
</dbReference>
<feature type="domain" description="Histidine kinase" evidence="7">
    <location>
        <begin position="308"/>
        <end position="527"/>
    </location>
</feature>
<keyword evidence="5 8" id="KW-0418">Kinase</keyword>
<dbReference type="eggNOG" id="COG5002">
    <property type="taxonomic scope" value="Bacteria"/>
</dbReference>
<dbReference type="EC" id="2.7.13.3" evidence="2"/>
<evidence type="ECO:0000256" key="4">
    <source>
        <dbReference type="ARBA" id="ARBA00022679"/>
    </source>
</evidence>
<evidence type="ECO:0000259" key="7">
    <source>
        <dbReference type="PROSITE" id="PS50109"/>
    </source>
</evidence>
<dbReference type="FunFam" id="3.30.565.10:FF:000006">
    <property type="entry name" value="Sensor histidine kinase WalK"/>
    <property type="match status" value="1"/>
</dbReference>
<dbReference type="Gene3D" id="1.10.287.130">
    <property type="match status" value="1"/>
</dbReference>
<keyword evidence="4" id="KW-0808">Transferase</keyword>
<evidence type="ECO:0000256" key="1">
    <source>
        <dbReference type="ARBA" id="ARBA00000085"/>
    </source>
</evidence>
<reference evidence="8 9" key="1">
    <citation type="submission" date="2016-10" db="EMBL/GenBank/DDBJ databases">
        <authorList>
            <person name="de Groot N.N."/>
        </authorList>
    </citation>
    <scope>NUCLEOTIDE SEQUENCE [LARGE SCALE GENOMIC DNA]</scope>
    <source>
        <strain evidence="8 9">CGMCC 1.3801</strain>
    </source>
</reference>
<dbReference type="SUPFAM" id="SSF55874">
    <property type="entry name" value="ATPase domain of HSP90 chaperone/DNA topoisomerase II/histidine kinase"/>
    <property type="match status" value="1"/>
</dbReference>
<protein>
    <recommendedName>
        <fullName evidence="2">histidine kinase</fullName>
        <ecNumber evidence="2">2.7.13.3</ecNumber>
    </recommendedName>
</protein>
<dbReference type="InterPro" id="IPR004358">
    <property type="entry name" value="Sig_transdc_His_kin-like_C"/>
</dbReference>
<dbReference type="PANTHER" id="PTHR43547">
    <property type="entry name" value="TWO-COMPONENT HISTIDINE KINASE"/>
    <property type="match status" value="1"/>
</dbReference>
<organism evidence="8 9">
    <name type="scientific">Flavobacterium saliperosum</name>
    <dbReference type="NCBI Taxonomy" id="329186"/>
    <lineage>
        <taxon>Bacteria</taxon>
        <taxon>Pseudomonadati</taxon>
        <taxon>Bacteroidota</taxon>
        <taxon>Flavobacteriia</taxon>
        <taxon>Flavobacteriales</taxon>
        <taxon>Flavobacteriaceae</taxon>
        <taxon>Flavobacterium</taxon>
    </lineage>
</organism>
<sequence>MNKTRFRLLVVLMSLSLLGIILVQLYWIETSYKNNEEQFKYHVQQVVGNVANKLQQQEAFEFYRKYNKLKDSIGKAPKQSDLKEYFFVERDPKTNEQIIYSNTIISEDYNLNRSFFDKNADSVPLKSFVAKRKTEIFNGNVLDNSGMQKKSMPDVTIEKSGNLDILDKAQFEIYFKDIVALKPLQDRISKERLNAMLENELRQYGVKTPFEFGIYSNGLATKVKSENFNYDKKSTYSIPVFTDNDNENKYQLLVSFPQKGKFLFSSLVGITSLSLIFTLVIIVAYFSALNQLIKQKQISEIKTDFINNMTHEFKTPIATINLALDAIKNPKIIEDREKVQRYLQMIRDENKRMHAQVENVLRISKLERKELEISKEPTNVHDIIEDAIEHVNLIIEDRGGVIRNHLNAKRTTILLNDVHFTNVMVNILDNAIKYSPETPIIDVTTENVKDFILIKVRDYGAGMSKIAQKRIFEKFYREHTGDLHNVKGHGLGLAYVKRIVEDHNGQIFVESEKGKGSTFTIKMPLIN</sequence>
<feature type="transmembrane region" description="Helical" evidence="6">
    <location>
        <begin position="262"/>
        <end position="286"/>
    </location>
</feature>
<dbReference type="Gene3D" id="3.30.565.10">
    <property type="entry name" value="Histidine kinase-like ATPase, C-terminal domain"/>
    <property type="match status" value="1"/>
</dbReference>
<dbReference type="InterPro" id="IPR003661">
    <property type="entry name" value="HisK_dim/P_dom"/>
</dbReference>
<dbReference type="SMART" id="SM00388">
    <property type="entry name" value="HisKA"/>
    <property type="match status" value="1"/>
</dbReference>
<dbReference type="PANTHER" id="PTHR43547:SF2">
    <property type="entry name" value="HYBRID SIGNAL TRANSDUCTION HISTIDINE KINASE C"/>
    <property type="match status" value="1"/>
</dbReference>
<evidence type="ECO:0000313" key="9">
    <source>
        <dbReference type="Proteomes" id="UP000182124"/>
    </source>
</evidence>
<proteinExistence type="predicted"/>
<dbReference type="CDD" id="cd00082">
    <property type="entry name" value="HisKA"/>
    <property type="match status" value="1"/>
</dbReference>
<keyword evidence="3" id="KW-0597">Phosphoprotein</keyword>
<dbReference type="SMART" id="SM00387">
    <property type="entry name" value="HATPase_c"/>
    <property type="match status" value="1"/>
</dbReference>
<dbReference type="STRING" id="329186.SAMN02927925_00824"/>
<keyword evidence="6" id="KW-0812">Transmembrane</keyword>
<evidence type="ECO:0000256" key="6">
    <source>
        <dbReference type="SAM" id="Phobius"/>
    </source>
</evidence>
<name>A0A1G4VEB3_9FLAO</name>
<dbReference type="EMBL" id="FMTY01000002">
    <property type="protein sequence ID" value="SCX05459.1"/>
    <property type="molecule type" value="Genomic_DNA"/>
</dbReference>
<dbReference type="Pfam" id="PF00512">
    <property type="entry name" value="HisKA"/>
    <property type="match status" value="1"/>
</dbReference>
<dbReference type="RefSeq" id="WP_023576416.1">
    <property type="nucleotide sequence ID" value="NZ_CBCSBQ010000016.1"/>
</dbReference>
<evidence type="ECO:0000313" key="8">
    <source>
        <dbReference type="EMBL" id="SCX05459.1"/>
    </source>
</evidence>
<accession>A0A1G4VEB3</accession>
<dbReference type="InterPro" id="IPR003594">
    <property type="entry name" value="HATPase_dom"/>
</dbReference>
<dbReference type="GO" id="GO:0000155">
    <property type="term" value="F:phosphorelay sensor kinase activity"/>
    <property type="evidence" value="ECO:0007669"/>
    <property type="project" value="InterPro"/>
</dbReference>
<evidence type="ECO:0000256" key="3">
    <source>
        <dbReference type="ARBA" id="ARBA00022553"/>
    </source>
</evidence>
<dbReference type="CDD" id="cd00075">
    <property type="entry name" value="HATPase"/>
    <property type="match status" value="1"/>
</dbReference>
<keyword evidence="6" id="KW-1133">Transmembrane helix</keyword>
<dbReference type="InterPro" id="IPR005467">
    <property type="entry name" value="His_kinase_dom"/>
</dbReference>
<gene>
    <name evidence="8" type="ORF">SAMN02927925_00824</name>
</gene>
<feature type="transmembrane region" description="Helical" evidence="6">
    <location>
        <begin position="6"/>
        <end position="28"/>
    </location>
</feature>
<dbReference type="InterPro" id="IPR036097">
    <property type="entry name" value="HisK_dim/P_sf"/>
</dbReference>